<dbReference type="RefSeq" id="WP_013626046.1">
    <property type="nucleotide sequence ID" value="NC_015172.1"/>
</dbReference>
<reference evidence="5" key="2">
    <citation type="submission" date="2011-02" db="EMBL/GenBank/DDBJ databases">
        <title>The complete genome of Syntrophobotulus glycolicus DSM 8271.</title>
        <authorList>
            <person name="Lucas S."/>
            <person name="Copeland A."/>
            <person name="Lapidus A."/>
            <person name="Bruce D."/>
            <person name="Goodwin L."/>
            <person name="Pitluck S."/>
            <person name="Kyrpides N."/>
            <person name="Mavromatis K."/>
            <person name="Pagani I."/>
            <person name="Ivanova N."/>
            <person name="Mikhailova N."/>
            <person name="Chertkov O."/>
            <person name="Held B."/>
            <person name="Detter J.C."/>
            <person name="Tapia R."/>
            <person name="Han C."/>
            <person name="Land M."/>
            <person name="Hauser L."/>
            <person name="Markowitz V."/>
            <person name="Cheng J.-F."/>
            <person name="Hugenholtz P."/>
            <person name="Woyke T."/>
            <person name="Wu D."/>
            <person name="Spring S."/>
            <person name="Schroeder M."/>
            <person name="Brambilla E."/>
            <person name="Klenk H.-P."/>
            <person name="Eisen J.A."/>
        </authorList>
    </citation>
    <scope>NUCLEOTIDE SEQUENCE [LARGE SCALE GENOMIC DNA]</scope>
    <source>
        <strain evidence="5">DSM 8271 / FlGlyR</strain>
    </source>
</reference>
<dbReference type="InterPro" id="IPR028098">
    <property type="entry name" value="Glyco_trans_4-like_N"/>
</dbReference>
<keyword evidence="2 4" id="KW-0808">Transferase</keyword>
<dbReference type="OrthoDB" id="9813214at2"/>
<dbReference type="EMBL" id="CP002547">
    <property type="protein sequence ID" value="ADY57274.1"/>
    <property type="molecule type" value="Genomic_DNA"/>
</dbReference>
<keyword evidence="1" id="KW-0328">Glycosyltransferase</keyword>
<dbReference type="PANTHER" id="PTHR12526:SF629">
    <property type="entry name" value="TEICHURONIC ACID BIOSYNTHESIS GLYCOSYLTRANSFERASE TUAH-RELATED"/>
    <property type="match status" value="1"/>
</dbReference>
<sequence>MKVCILTSAHPPYDARIFHKEARSLHRAGYDVTLIAPGAPGREDPARPGTELTEGIRVRYVPPFQSRAERFFNLKKIYRAALEEQADIYHFHDPDLIKTGLKLQRNLRKPVIYDVHEYFADSLRTRYWIPKPLRPLAAGLFDRMEKRAARKFAGIITVNSHMDRLFKTYNPEGEILYNYPLKEQFAFPRPAGQPEGGLPRIFYLGGINRERGLEVILEAMVLVREKFPRAVCEMVGPVDTGGLAPGYLPLDPWLERGGITLRGKVLYNEVPAILQAGGIALVPLLPTLNYQKAIPVKLIEYMASGLAVVGSRFGYIENILRENSCGRLADPGDPVSLAAEICFLLSHPQETLTCAQNGWEAFRRKYCWENEEKKLLALYSRILGKNTKVK</sequence>
<accession>F0SZV3</accession>
<dbReference type="Pfam" id="PF13439">
    <property type="entry name" value="Glyco_transf_4"/>
    <property type="match status" value="1"/>
</dbReference>
<dbReference type="Proteomes" id="UP000007488">
    <property type="component" value="Chromosome"/>
</dbReference>
<dbReference type="HOGENOM" id="CLU_009583_36_1_9"/>
<evidence type="ECO:0000313" key="5">
    <source>
        <dbReference type="Proteomes" id="UP000007488"/>
    </source>
</evidence>
<dbReference type="KEGG" id="sgy:Sgly_3005"/>
<dbReference type="PANTHER" id="PTHR12526">
    <property type="entry name" value="GLYCOSYLTRANSFERASE"/>
    <property type="match status" value="1"/>
</dbReference>
<evidence type="ECO:0000256" key="2">
    <source>
        <dbReference type="ARBA" id="ARBA00022679"/>
    </source>
</evidence>
<dbReference type="eggNOG" id="COG0438">
    <property type="taxonomic scope" value="Bacteria"/>
</dbReference>
<dbReference type="Gene3D" id="3.40.50.2000">
    <property type="entry name" value="Glycogen Phosphorylase B"/>
    <property type="match status" value="2"/>
</dbReference>
<gene>
    <name evidence="4" type="ordered locus">Sgly_3005</name>
</gene>
<name>F0SZV3_SYNGF</name>
<dbReference type="Pfam" id="PF13692">
    <property type="entry name" value="Glyco_trans_1_4"/>
    <property type="match status" value="1"/>
</dbReference>
<organism evidence="4 5">
    <name type="scientific">Syntrophobotulus glycolicus (strain DSM 8271 / FlGlyR)</name>
    <dbReference type="NCBI Taxonomy" id="645991"/>
    <lineage>
        <taxon>Bacteria</taxon>
        <taxon>Bacillati</taxon>
        <taxon>Bacillota</taxon>
        <taxon>Clostridia</taxon>
        <taxon>Eubacteriales</taxon>
        <taxon>Desulfitobacteriaceae</taxon>
        <taxon>Syntrophobotulus</taxon>
    </lineage>
</organism>
<dbReference type="GO" id="GO:0016757">
    <property type="term" value="F:glycosyltransferase activity"/>
    <property type="evidence" value="ECO:0007669"/>
    <property type="project" value="UniProtKB-KW"/>
</dbReference>
<reference evidence="4 5" key="1">
    <citation type="journal article" date="2011" name="Stand. Genomic Sci.">
        <title>Complete genome sequence of Syntrophobotulus glycolicus type strain (FlGlyR).</title>
        <authorList>
            <person name="Han C."/>
            <person name="Mwirichia R."/>
            <person name="Chertkov O."/>
            <person name="Held B."/>
            <person name="Lapidus A."/>
            <person name="Nolan M."/>
            <person name="Lucas S."/>
            <person name="Hammon N."/>
            <person name="Deshpande S."/>
            <person name="Cheng J.F."/>
            <person name="Tapia R."/>
            <person name="Goodwin L."/>
            <person name="Pitluck S."/>
            <person name="Huntemann M."/>
            <person name="Liolios K."/>
            <person name="Ivanova N."/>
            <person name="Pagani I."/>
            <person name="Mavromatis K."/>
            <person name="Ovchinikova G."/>
            <person name="Pati A."/>
            <person name="Chen A."/>
            <person name="Palaniappan K."/>
            <person name="Land M."/>
            <person name="Hauser L."/>
            <person name="Brambilla E.M."/>
            <person name="Rohde M."/>
            <person name="Spring S."/>
            <person name="Sikorski J."/>
            <person name="Goker M."/>
            <person name="Woyke T."/>
            <person name="Bristow J."/>
            <person name="Eisen J.A."/>
            <person name="Markowitz V."/>
            <person name="Hugenholtz P."/>
            <person name="Kyrpides N.C."/>
            <person name="Klenk H.P."/>
            <person name="Detter J.C."/>
        </authorList>
    </citation>
    <scope>NUCLEOTIDE SEQUENCE [LARGE SCALE GENOMIC DNA]</scope>
    <source>
        <strain evidence="5">DSM 8271 / FlGlyR</strain>
    </source>
</reference>
<dbReference type="SUPFAM" id="SSF53756">
    <property type="entry name" value="UDP-Glycosyltransferase/glycogen phosphorylase"/>
    <property type="match status" value="1"/>
</dbReference>
<feature type="domain" description="Glycosyltransferase subfamily 4-like N-terminal" evidence="3">
    <location>
        <begin position="19"/>
        <end position="170"/>
    </location>
</feature>
<keyword evidence="5" id="KW-1185">Reference proteome</keyword>
<dbReference type="STRING" id="645991.Sgly_3005"/>
<evidence type="ECO:0000259" key="3">
    <source>
        <dbReference type="Pfam" id="PF13439"/>
    </source>
</evidence>
<proteinExistence type="predicted"/>
<dbReference type="CDD" id="cd03794">
    <property type="entry name" value="GT4_WbuB-like"/>
    <property type="match status" value="1"/>
</dbReference>
<evidence type="ECO:0000313" key="4">
    <source>
        <dbReference type="EMBL" id="ADY57274.1"/>
    </source>
</evidence>
<evidence type="ECO:0000256" key="1">
    <source>
        <dbReference type="ARBA" id="ARBA00022676"/>
    </source>
</evidence>
<protein>
    <submittedName>
        <fullName evidence="4">Glycosyl transferase group 1</fullName>
    </submittedName>
</protein>
<dbReference type="AlphaFoldDB" id="F0SZV3"/>